<name>A0A0F9Q8U8_9ZZZZ</name>
<feature type="domain" description="ASPIC/UnbV" evidence="2">
    <location>
        <begin position="430"/>
        <end position="488"/>
    </location>
</feature>
<evidence type="ECO:0000313" key="3">
    <source>
        <dbReference type="EMBL" id="KKN40385.1"/>
    </source>
</evidence>
<dbReference type="SUPFAM" id="SSF69318">
    <property type="entry name" value="Integrin alpha N-terminal domain"/>
    <property type="match status" value="1"/>
</dbReference>
<dbReference type="Pfam" id="PF07593">
    <property type="entry name" value="UnbV_ASPIC"/>
    <property type="match status" value="1"/>
</dbReference>
<gene>
    <name evidence="3" type="ORF">LCGC14_0733910</name>
</gene>
<sequence length="501" mass="53829">MLVLIPVALAQPTSAAPLFEDVSQALPKHQYTGGWEHFVGGGLSAFDCSGDGLPDMVAAGGSSPLLLLKNVSDTGKLAFVSAELPMEITQTTGVYPLDIDADGVLDVYVMRVGPDKVLRGGPDCSFEDVTQSWGIPQTDQWTTSFTAWWTEDMAFPTMAIGHYVDRTDPEGPFGTCDNNTLLYPTGDQAPYYTPHVLNPGYCALSMLAAHDARGRLSLRISNDRHYYVSGGSEQLWDVETERFLSQEDGWPTVSLWGMGIASRDLTGDQRDEVMLTSMGDQLMQIAQVDGTYRNAGYDFGTYAHTPYLREDGRPSTGWHATFADVDNDAHVDLFIAKGNVDQMPGMAMLDPNNLLMQGADGRFTEAGDTAGVADTARSRGAAVADFDGDGLLDLAVVNRRADMRLYRNITSNAGQWAKVQLEGAPTNRFAIGARVIITADGTLQSQQVTIGGGHAGATLLPLHFGIGTAQEATVQVQWPDGTLGGLVKVGAAATLNIRYPH</sequence>
<comment type="caution">
    <text evidence="3">The sequence shown here is derived from an EMBL/GenBank/DDBJ whole genome shotgun (WGS) entry which is preliminary data.</text>
</comment>
<reference evidence="3" key="1">
    <citation type="journal article" date="2015" name="Nature">
        <title>Complex archaea that bridge the gap between prokaryotes and eukaryotes.</title>
        <authorList>
            <person name="Spang A."/>
            <person name="Saw J.H."/>
            <person name="Jorgensen S.L."/>
            <person name="Zaremba-Niedzwiedzka K."/>
            <person name="Martijn J."/>
            <person name="Lind A.E."/>
            <person name="van Eijk R."/>
            <person name="Schleper C."/>
            <person name="Guy L."/>
            <person name="Ettema T.J."/>
        </authorList>
    </citation>
    <scope>NUCLEOTIDE SEQUENCE</scope>
</reference>
<evidence type="ECO:0000256" key="1">
    <source>
        <dbReference type="ARBA" id="ARBA00022729"/>
    </source>
</evidence>
<dbReference type="AlphaFoldDB" id="A0A0F9Q8U8"/>
<dbReference type="InterPro" id="IPR013517">
    <property type="entry name" value="FG-GAP"/>
</dbReference>
<protein>
    <recommendedName>
        <fullName evidence="2">ASPIC/UnbV domain-containing protein</fullName>
    </recommendedName>
</protein>
<dbReference type="InterPro" id="IPR011519">
    <property type="entry name" value="UnbV_ASPIC"/>
</dbReference>
<proteinExistence type="predicted"/>
<dbReference type="EMBL" id="LAZR01001709">
    <property type="protein sequence ID" value="KKN40385.1"/>
    <property type="molecule type" value="Genomic_DNA"/>
</dbReference>
<organism evidence="3">
    <name type="scientific">marine sediment metagenome</name>
    <dbReference type="NCBI Taxonomy" id="412755"/>
    <lineage>
        <taxon>unclassified sequences</taxon>
        <taxon>metagenomes</taxon>
        <taxon>ecological metagenomes</taxon>
    </lineage>
</organism>
<keyword evidence="1" id="KW-0732">Signal</keyword>
<evidence type="ECO:0000259" key="2">
    <source>
        <dbReference type="Pfam" id="PF07593"/>
    </source>
</evidence>
<dbReference type="PANTHER" id="PTHR16026">
    <property type="entry name" value="CARTILAGE ACIDIC PROTEIN 1"/>
    <property type="match status" value="1"/>
</dbReference>
<dbReference type="PANTHER" id="PTHR16026:SF0">
    <property type="entry name" value="CARTILAGE ACIDIC PROTEIN 1"/>
    <property type="match status" value="1"/>
</dbReference>
<dbReference type="InterPro" id="IPR028994">
    <property type="entry name" value="Integrin_alpha_N"/>
</dbReference>
<dbReference type="InterPro" id="IPR027039">
    <property type="entry name" value="Crtac1"/>
</dbReference>
<accession>A0A0F9Q8U8</accession>
<dbReference type="Gene3D" id="2.130.10.130">
    <property type="entry name" value="Integrin alpha, N-terminal"/>
    <property type="match status" value="1"/>
</dbReference>
<dbReference type="Pfam" id="PF13517">
    <property type="entry name" value="FG-GAP_3"/>
    <property type="match status" value="1"/>
</dbReference>